<accession>G7V6V4</accession>
<sequence>MVSLKLEVSDKAKEVLTSQGGVGYVVEASIGGG</sequence>
<reference evidence="1 2" key="2">
    <citation type="journal article" date="2012" name="Stand. Genomic Sci.">
        <title>Genome sequence of the moderately thermophilic, amino-acid-degrading and sulfur-reducing bacterium Thermovirga lienii type strain (Cas60314(T)).</title>
        <authorList>
            <person name="Goker M."/>
            <person name="Saunders E."/>
            <person name="Lapidus A."/>
            <person name="Nolan M."/>
            <person name="Lucas S."/>
            <person name="Hammon N."/>
            <person name="Deshpande S."/>
            <person name="Cheng J.F."/>
            <person name="Han C."/>
            <person name="Tapia R."/>
            <person name="Goodwin L.A."/>
            <person name="Pitluck S."/>
            <person name="Liolios K."/>
            <person name="Mavromatis K."/>
            <person name="Pagani I."/>
            <person name="Ivanova N."/>
            <person name="Mikhailova N."/>
            <person name="Pati A."/>
            <person name="Chen A."/>
            <person name="Palaniappan K."/>
            <person name="Land M."/>
            <person name="Chang Y.J."/>
            <person name="Jeffries C.D."/>
            <person name="Brambilla E.M."/>
            <person name="Rohde M."/>
            <person name="Spring S."/>
            <person name="Detter J.C."/>
            <person name="Woyke T."/>
            <person name="Bristow J."/>
            <person name="Eisen J.A."/>
            <person name="Markowitz V."/>
            <person name="Hugenholtz P."/>
            <person name="Kyrpides N.C."/>
            <person name="Klenk H.P."/>
        </authorList>
    </citation>
    <scope>NUCLEOTIDE SEQUENCE [LARGE SCALE GENOMIC DNA]</scope>
    <source>
        <strain evidence="2">ATCC BAA-1197 / DSM 17291 / Cas60314</strain>
    </source>
</reference>
<evidence type="ECO:0000313" key="1">
    <source>
        <dbReference type="EMBL" id="AER67143.1"/>
    </source>
</evidence>
<protein>
    <submittedName>
        <fullName evidence="1">Uncharacterized protein</fullName>
    </submittedName>
</protein>
<keyword evidence="2" id="KW-1185">Reference proteome</keyword>
<reference evidence="2" key="1">
    <citation type="submission" date="2011-10" db="EMBL/GenBank/DDBJ databases">
        <title>The complete genome of chromosome of Thermovirga lienii DSM 17291.</title>
        <authorList>
            <consortium name="US DOE Joint Genome Institute (JGI-PGF)"/>
            <person name="Lucas S."/>
            <person name="Copeland A."/>
            <person name="Lapidus A."/>
            <person name="Glavina del Rio T."/>
            <person name="Dalin E."/>
            <person name="Tice H."/>
            <person name="Bruce D."/>
            <person name="Goodwin L."/>
            <person name="Pitluck S."/>
            <person name="Peters L."/>
            <person name="Mikhailova N."/>
            <person name="Saunders E."/>
            <person name="Kyrpides N."/>
            <person name="Mavromatis K."/>
            <person name="Ivanova N."/>
            <person name="Last F.I."/>
            <person name="Brettin T."/>
            <person name="Detter J.C."/>
            <person name="Han C."/>
            <person name="Larimer F."/>
            <person name="Land M."/>
            <person name="Hauser L."/>
            <person name="Markowitz V."/>
            <person name="Cheng J.-F."/>
            <person name="Hugenholtz P."/>
            <person name="Woyke T."/>
            <person name="Wu D."/>
            <person name="Spring S."/>
            <person name="Schroeder M."/>
            <person name="Brambilla E.-M."/>
            <person name="Klenk H.-P."/>
            <person name="Eisen J.A."/>
        </authorList>
    </citation>
    <scope>NUCLEOTIDE SEQUENCE [LARGE SCALE GENOMIC DNA]</scope>
    <source>
        <strain evidence="2">ATCC BAA-1197 / DSM 17291 / Cas60314</strain>
    </source>
</reference>
<dbReference type="KEGG" id="tli:Tlie_1416"/>
<name>G7V6V4_THELD</name>
<dbReference type="Proteomes" id="UP000005868">
    <property type="component" value="Chromosome"/>
</dbReference>
<dbReference type="EMBL" id="CP003096">
    <property type="protein sequence ID" value="AER67143.1"/>
    <property type="molecule type" value="Genomic_DNA"/>
</dbReference>
<dbReference type="HOGENOM" id="CLU_3384269_0_0_0"/>
<dbReference type="STRING" id="580340.Tlie_1416"/>
<dbReference type="AlphaFoldDB" id="G7V6V4"/>
<organism evidence="1 2">
    <name type="scientific">Thermovirga lienii (strain ATCC BAA-1197 / DSM 17291 / Cas60314)</name>
    <dbReference type="NCBI Taxonomy" id="580340"/>
    <lineage>
        <taxon>Bacteria</taxon>
        <taxon>Thermotogati</taxon>
        <taxon>Synergistota</taxon>
        <taxon>Synergistia</taxon>
        <taxon>Synergistales</taxon>
        <taxon>Thermovirgaceae</taxon>
        <taxon>Thermovirga</taxon>
    </lineage>
</organism>
<proteinExistence type="predicted"/>
<evidence type="ECO:0000313" key="2">
    <source>
        <dbReference type="Proteomes" id="UP000005868"/>
    </source>
</evidence>
<gene>
    <name evidence="1" type="ordered locus">Tlie_1416</name>
</gene>